<evidence type="ECO:0000256" key="3">
    <source>
        <dbReference type="ARBA" id="ARBA00023239"/>
    </source>
</evidence>
<evidence type="ECO:0000259" key="5">
    <source>
        <dbReference type="Pfam" id="PF02776"/>
    </source>
</evidence>
<dbReference type="InterPro" id="IPR012001">
    <property type="entry name" value="Thiamin_PyroP_enz_TPP-bd_dom"/>
</dbReference>
<dbReference type="InterPro" id="IPR029061">
    <property type="entry name" value="THDP-binding"/>
</dbReference>
<dbReference type="Gene3D" id="3.40.50.970">
    <property type="match status" value="2"/>
</dbReference>
<comment type="caution">
    <text evidence="6">The sequence shown here is derived from an EMBL/GenBank/DDBJ whole genome shotgun (WGS) entry which is preliminary data.</text>
</comment>
<evidence type="ECO:0008006" key="8">
    <source>
        <dbReference type="Google" id="ProtNLM"/>
    </source>
</evidence>
<keyword evidence="7" id="KW-1185">Reference proteome</keyword>
<dbReference type="NCBIfam" id="TIGR03297">
    <property type="entry name" value="Ppyr-DeCO2ase"/>
    <property type="match status" value="1"/>
</dbReference>
<dbReference type="PANTHER" id="PTHR42818:SF1">
    <property type="entry name" value="SULFOPYRUVATE DECARBOXYLASE"/>
    <property type="match status" value="1"/>
</dbReference>
<gene>
    <name evidence="6" type="ORF">CYMTET_32690</name>
</gene>
<sequence length="387" mass="41637">METCDFCNLSQRFGISFVTGVPDSLLKPLTETFDALGNVRHVIAANEGNAVALAFGYHVATGKIPLVYCQNSGLGNMVNPLTSLVSRETHLAPMVLVIGWRGEPTTKDEPQHKGMGALTLPLLQYLDIPTLRLSSREDANHLPHHLKLCASSNRPVALVISKGFFLEAPSKPSSTLISRSPERSLCRVNHVQELALDRMQALNILLKQLSGNEVVVCTTGFTSRDFLSVNEAMEEKFTKVFLNVGAMGHASSVAAGLAANGESVVCLDGDGAMLMHLGALAVIAEDADIDLLHVVFNNGMHESVGKHPTAAQSLSLCGIADSCGYPQSAFAVTPDELVSQFHALGGKGMRFLEVAITKSVLTQTSKRPSTTPQQRLDLLKMRLRTKL</sequence>
<keyword evidence="1" id="KW-0210">Decarboxylase</keyword>
<dbReference type="InterPro" id="IPR011766">
    <property type="entry name" value="TPP_enzyme_TPP-bd"/>
</dbReference>
<dbReference type="AlphaFoldDB" id="A0AAE0KRZ3"/>
<proteinExistence type="predicted"/>
<evidence type="ECO:0000256" key="2">
    <source>
        <dbReference type="ARBA" id="ARBA00023052"/>
    </source>
</evidence>
<dbReference type="GO" id="GO:0032923">
    <property type="term" value="P:organic phosphonate biosynthetic process"/>
    <property type="evidence" value="ECO:0007669"/>
    <property type="project" value="InterPro"/>
</dbReference>
<evidence type="ECO:0000259" key="4">
    <source>
        <dbReference type="Pfam" id="PF02775"/>
    </source>
</evidence>
<accession>A0AAE0KRZ3</accession>
<evidence type="ECO:0000313" key="6">
    <source>
        <dbReference type="EMBL" id="KAK3258259.1"/>
    </source>
</evidence>
<dbReference type="InterPro" id="IPR017684">
    <property type="entry name" value="Phosphono-pyrv_decarboxylase"/>
</dbReference>
<feature type="domain" description="Thiamine pyrophosphate enzyme TPP-binding" evidence="4">
    <location>
        <begin position="243"/>
        <end position="329"/>
    </location>
</feature>
<dbReference type="Proteomes" id="UP001190700">
    <property type="component" value="Unassembled WGS sequence"/>
</dbReference>
<keyword evidence="2" id="KW-0786">Thiamine pyrophosphate</keyword>
<dbReference type="PANTHER" id="PTHR42818">
    <property type="entry name" value="SULFOPYRUVATE DECARBOXYLASE SUBUNIT ALPHA"/>
    <property type="match status" value="1"/>
</dbReference>
<dbReference type="GO" id="GO:0030976">
    <property type="term" value="F:thiamine pyrophosphate binding"/>
    <property type="evidence" value="ECO:0007669"/>
    <property type="project" value="InterPro"/>
</dbReference>
<dbReference type="Pfam" id="PF02776">
    <property type="entry name" value="TPP_enzyme_N"/>
    <property type="match status" value="1"/>
</dbReference>
<evidence type="ECO:0000313" key="7">
    <source>
        <dbReference type="Proteomes" id="UP001190700"/>
    </source>
</evidence>
<feature type="domain" description="Thiamine pyrophosphate enzyme N-terminal TPP-binding" evidence="5">
    <location>
        <begin position="12"/>
        <end position="108"/>
    </location>
</feature>
<name>A0AAE0KRZ3_9CHLO</name>
<dbReference type="InterPro" id="IPR051818">
    <property type="entry name" value="TPP_dependent_decarboxylase"/>
</dbReference>
<reference evidence="6 7" key="1">
    <citation type="journal article" date="2015" name="Genome Biol. Evol.">
        <title>Comparative Genomics of a Bacterivorous Green Alga Reveals Evolutionary Causalities and Consequences of Phago-Mixotrophic Mode of Nutrition.</title>
        <authorList>
            <person name="Burns J.A."/>
            <person name="Paasch A."/>
            <person name="Narechania A."/>
            <person name="Kim E."/>
        </authorList>
    </citation>
    <scope>NUCLEOTIDE SEQUENCE [LARGE SCALE GENOMIC DNA]</scope>
    <source>
        <strain evidence="6 7">PLY_AMNH</strain>
    </source>
</reference>
<keyword evidence="3" id="KW-0456">Lyase</keyword>
<dbReference type="Pfam" id="PF02775">
    <property type="entry name" value="TPP_enzyme_C"/>
    <property type="match status" value="1"/>
</dbReference>
<dbReference type="CDD" id="cd07035">
    <property type="entry name" value="TPP_PYR_POX_like"/>
    <property type="match status" value="1"/>
</dbReference>
<protein>
    <recommendedName>
        <fullName evidence="8">Phosphonopyruvate decarboxylase</fullName>
    </recommendedName>
</protein>
<dbReference type="EMBL" id="LGRX02019684">
    <property type="protein sequence ID" value="KAK3258259.1"/>
    <property type="molecule type" value="Genomic_DNA"/>
</dbReference>
<evidence type="ECO:0000256" key="1">
    <source>
        <dbReference type="ARBA" id="ARBA00022793"/>
    </source>
</evidence>
<organism evidence="6 7">
    <name type="scientific">Cymbomonas tetramitiformis</name>
    <dbReference type="NCBI Taxonomy" id="36881"/>
    <lineage>
        <taxon>Eukaryota</taxon>
        <taxon>Viridiplantae</taxon>
        <taxon>Chlorophyta</taxon>
        <taxon>Pyramimonadophyceae</taxon>
        <taxon>Pyramimonadales</taxon>
        <taxon>Pyramimonadaceae</taxon>
        <taxon>Cymbomonas</taxon>
    </lineage>
</organism>
<dbReference type="GO" id="GO:0033980">
    <property type="term" value="F:phosphonopyruvate decarboxylase activity"/>
    <property type="evidence" value="ECO:0007669"/>
    <property type="project" value="InterPro"/>
</dbReference>
<dbReference type="SUPFAM" id="SSF52518">
    <property type="entry name" value="Thiamin diphosphate-binding fold (THDP-binding)"/>
    <property type="match status" value="2"/>
</dbReference>